<dbReference type="AlphaFoldDB" id="A0A2J7PR65"/>
<dbReference type="PROSITE" id="PS50835">
    <property type="entry name" value="IG_LIKE"/>
    <property type="match status" value="1"/>
</dbReference>
<dbReference type="InterPro" id="IPR007110">
    <property type="entry name" value="Ig-like_dom"/>
</dbReference>
<reference evidence="2 3" key="1">
    <citation type="submission" date="2017-12" db="EMBL/GenBank/DDBJ databases">
        <title>Hemimetabolous genomes reveal molecular basis of termite eusociality.</title>
        <authorList>
            <person name="Harrison M.C."/>
            <person name="Jongepier E."/>
            <person name="Robertson H.M."/>
            <person name="Arning N."/>
            <person name="Bitard-Feildel T."/>
            <person name="Chao H."/>
            <person name="Childers C.P."/>
            <person name="Dinh H."/>
            <person name="Doddapaneni H."/>
            <person name="Dugan S."/>
            <person name="Gowin J."/>
            <person name="Greiner C."/>
            <person name="Han Y."/>
            <person name="Hu H."/>
            <person name="Hughes D.S.T."/>
            <person name="Huylmans A.-K."/>
            <person name="Kemena C."/>
            <person name="Kremer L.P.M."/>
            <person name="Lee S.L."/>
            <person name="Lopez-Ezquerra A."/>
            <person name="Mallet L."/>
            <person name="Monroy-Kuhn J.M."/>
            <person name="Moser A."/>
            <person name="Murali S.C."/>
            <person name="Muzny D.M."/>
            <person name="Otani S."/>
            <person name="Piulachs M.-D."/>
            <person name="Poelchau M."/>
            <person name="Qu J."/>
            <person name="Schaub F."/>
            <person name="Wada-Katsumata A."/>
            <person name="Worley K.C."/>
            <person name="Xie Q."/>
            <person name="Ylla G."/>
            <person name="Poulsen M."/>
            <person name="Gibbs R.A."/>
            <person name="Schal C."/>
            <person name="Richards S."/>
            <person name="Belles X."/>
            <person name="Korb J."/>
            <person name="Bornberg-Bauer E."/>
        </authorList>
    </citation>
    <scope>NUCLEOTIDE SEQUENCE [LARGE SCALE GENOMIC DNA]</scope>
    <source>
        <tissue evidence="2">Whole body</tissue>
    </source>
</reference>
<evidence type="ECO:0000313" key="2">
    <source>
        <dbReference type="EMBL" id="PNF18822.1"/>
    </source>
</evidence>
<dbReference type="Proteomes" id="UP000235965">
    <property type="component" value="Unassembled WGS sequence"/>
</dbReference>
<gene>
    <name evidence="2" type="ORF">B7P43_G01675</name>
</gene>
<dbReference type="InterPro" id="IPR013106">
    <property type="entry name" value="Ig_V-set"/>
</dbReference>
<dbReference type="PANTHER" id="PTHR21261">
    <property type="entry name" value="BEAT PROTEIN"/>
    <property type="match status" value="1"/>
</dbReference>
<sequence>MADCKAKAESKTNTMKSYKTKEKLRGFSPQANYIDQATTACRRSGVLSLKLVRVSVPQYKVRGDMALLECQYELGRNQLYSVKWYKDNEEFYRYVPGSDTIKQSYKVDGVRVEHQMSNDKQVALKSVNLKSSGTYRCEVSAERPNFSSAGGEGRMEVVYSRLHFSSPTIRIAIVGLFDPAFTLNC</sequence>
<accession>A0A2J7PR65</accession>
<dbReference type="STRING" id="105785.A0A2J7PR65"/>
<dbReference type="Pfam" id="PF07686">
    <property type="entry name" value="V-set"/>
    <property type="match status" value="1"/>
</dbReference>
<evidence type="ECO:0000259" key="1">
    <source>
        <dbReference type="PROSITE" id="PS50835"/>
    </source>
</evidence>
<dbReference type="FunFam" id="2.60.40.10:FF:000437">
    <property type="entry name" value="Beat-IIIc, isoform A"/>
    <property type="match status" value="1"/>
</dbReference>
<evidence type="ECO:0000313" key="3">
    <source>
        <dbReference type="Proteomes" id="UP000235965"/>
    </source>
</evidence>
<comment type="caution">
    <text evidence="2">The sequence shown here is derived from an EMBL/GenBank/DDBJ whole genome shotgun (WGS) entry which is preliminary data.</text>
</comment>
<protein>
    <recommendedName>
        <fullName evidence="1">Ig-like domain-containing protein</fullName>
    </recommendedName>
</protein>
<dbReference type="Gene3D" id="2.60.40.10">
    <property type="entry name" value="Immunoglobulins"/>
    <property type="match status" value="1"/>
</dbReference>
<dbReference type="EMBL" id="NEVH01022633">
    <property type="protein sequence ID" value="PNF18822.1"/>
    <property type="molecule type" value="Genomic_DNA"/>
</dbReference>
<dbReference type="OrthoDB" id="6415662at2759"/>
<dbReference type="InterPro" id="IPR013783">
    <property type="entry name" value="Ig-like_fold"/>
</dbReference>
<feature type="domain" description="Ig-like" evidence="1">
    <location>
        <begin position="63"/>
        <end position="147"/>
    </location>
</feature>
<keyword evidence="3" id="KW-1185">Reference proteome</keyword>
<dbReference type="PANTHER" id="PTHR21261:SF14">
    <property type="entry name" value="BEATEN PATH IV, ISOFORM B"/>
    <property type="match status" value="1"/>
</dbReference>
<dbReference type="InParanoid" id="A0A2J7PR65"/>
<proteinExistence type="predicted"/>
<name>A0A2J7PR65_9NEOP</name>
<dbReference type="InterPro" id="IPR036179">
    <property type="entry name" value="Ig-like_dom_sf"/>
</dbReference>
<dbReference type="SUPFAM" id="SSF48726">
    <property type="entry name" value="Immunoglobulin"/>
    <property type="match status" value="1"/>
</dbReference>
<organism evidence="2 3">
    <name type="scientific">Cryptotermes secundus</name>
    <dbReference type="NCBI Taxonomy" id="105785"/>
    <lineage>
        <taxon>Eukaryota</taxon>
        <taxon>Metazoa</taxon>
        <taxon>Ecdysozoa</taxon>
        <taxon>Arthropoda</taxon>
        <taxon>Hexapoda</taxon>
        <taxon>Insecta</taxon>
        <taxon>Pterygota</taxon>
        <taxon>Neoptera</taxon>
        <taxon>Polyneoptera</taxon>
        <taxon>Dictyoptera</taxon>
        <taxon>Blattodea</taxon>
        <taxon>Blattoidea</taxon>
        <taxon>Termitoidae</taxon>
        <taxon>Kalotermitidae</taxon>
        <taxon>Cryptotermitinae</taxon>
        <taxon>Cryptotermes</taxon>
    </lineage>
</organism>